<reference evidence="2 3" key="1">
    <citation type="submission" date="2022-12" db="EMBL/GenBank/DDBJ databases">
        <title>Chromosome-level genome assembly of true bugs.</title>
        <authorList>
            <person name="Ma L."/>
            <person name="Li H."/>
        </authorList>
    </citation>
    <scope>NUCLEOTIDE SEQUENCE [LARGE SCALE GENOMIC DNA]</scope>
    <source>
        <strain evidence="2">Lab_2022b</strain>
    </source>
</reference>
<feature type="region of interest" description="Disordered" evidence="1">
    <location>
        <begin position="1"/>
        <end position="55"/>
    </location>
</feature>
<proteinExistence type="predicted"/>
<dbReference type="Proteomes" id="UP001461498">
    <property type="component" value="Unassembled WGS sequence"/>
</dbReference>
<protein>
    <submittedName>
        <fullName evidence="2">Uncharacterized protein</fullName>
    </submittedName>
</protein>
<dbReference type="AlphaFoldDB" id="A0AAW1DPZ4"/>
<dbReference type="EMBL" id="JAPXFL010000001">
    <property type="protein sequence ID" value="KAK9513073.1"/>
    <property type="molecule type" value="Genomic_DNA"/>
</dbReference>
<comment type="caution">
    <text evidence="2">The sequence shown here is derived from an EMBL/GenBank/DDBJ whole genome shotgun (WGS) entry which is preliminary data.</text>
</comment>
<evidence type="ECO:0000313" key="2">
    <source>
        <dbReference type="EMBL" id="KAK9513073.1"/>
    </source>
</evidence>
<feature type="compositionally biased region" description="Basic and acidic residues" evidence="1">
    <location>
        <begin position="21"/>
        <end position="34"/>
    </location>
</feature>
<organism evidence="2 3">
    <name type="scientific">Rhynocoris fuscipes</name>
    <dbReference type="NCBI Taxonomy" id="488301"/>
    <lineage>
        <taxon>Eukaryota</taxon>
        <taxon>Metazoa</taxon>
        <taxon>Ecdysozoa</taxon>
        <taxon>Arthropoda</taxon>
        <taxon>Hexapoda</taxon>
        <taxon>Insecta</taxon>
        <taxon>Pterygota</taxon>
        <taxon>Neoptera</taxon>
        <taxon>Paraneoptera</taxon>
        <taxon>Hemiptera</taxon>
        <taxon>Heteroptera</taxon>
        <taxon>Panheteroptera</taxon>
        <taxon>Cimicomorpha</taxon>
        <taxon>Reduviidae</taxon>
        <taxon>Harpactorinae</taxon>
        <taxon>Harpactorini</taxon>
        <taxon>Rhynocoris</taxon>
    </lineage>
</organism>
<sequence length="84" mass="9578">MNNGEGPAGKLPDGSSSGKLFDFEMRESRNEHLENYNISKEISTENKNNDENMDNNVIEKPKLLFRTNDLGTFKVIIESRSKDK</sequence>
<evidence type="ECO:0000256" key="1">
    <source>
        <dbReference type="SAM" id="MobiDB-lite"/>
    </source>
</evidence>
<keyword evidence="3" id="KW-1185">Reference proteome</keyword>
<accession>A0AAW1DPZ4</accession>
<gene>
    <name evidence="2" type="ORF">O3M35_001345</name>
</gene>
<evidence type="ECO:0000313" key="3">
    <source>
        <dbReference type="Proteomes" id="UP001461498"/>
    </source>
</evidence>
<name>A0AAW1DPZ4_9HEMI</name>